<dbReference type="EMBL" id="JAVDQD010000006">
    <property type="protein sequence ID" value="MDR6241060.1"/>
    <property type="molecule type" value="Genomic_DNA"/>
</dbReference>
<dbReference type="RefSeq" id="WP_309941555.1">
    <property type="nucleotide sequence ID" value="NZ_AP025305.1"/>
</dbReference>
<evidence type="ECO:0000259" key="1">
    <source>
        <dbReference type="PROSITE" id="PS50093"/>
    </source>
</evidence>
<protein>
    <recommendedName>
        <fullName evidence="1">PKD domain-containing protein</fullName>
    </recommendedName>
</protein>
<sequence>MRIVFCSILLSMFLFSCKKVVNDIVDCALAPYGARFDYHVVNPENFPQYVQFKYINIDSTRKLSFHWDFGNGMEGDEENPLELYEESGIYKVRLSVTGTVGGEPCTKSEEMDIELK</sequence>
<dbReference type="PROSITE" id="PS51257">
    <property type="entry name" value="PROKAR_LIPOPROTEIN"/>
    <property type="match status" value="1"/>
</dbReference>
<dbReference type="Proteomes" id="UP001185092">
    <property type="component" value="Unassembled WGS sequence"/>
</dbReference>
<accession>A0AAE4BUH3</accession>
<organism evidence="2 3">
    <name type="scientific">Aureibacter tunicatorum</name>
    <dbReference type="NCBI Taxonomy" id="866807"/>
    <lineage>
        <taxon>Bacteria</taxon>
        <taxon>Pseudomonadati</taxon>
        <taxon>Bacteroidota</taxon>
        <taxon>Cytophagia</taxon>
        <taxon>Cytophagales</taxon>
        <taxon>Persicobacteraceae</taxon>
        <taxon>Aureibacter</taxon>
    </lineage>
</organism>
<dbReference type="Pfam" id="PF18911">
    <property type="entry name" value="PKD_4"/>
    <property type="match status" value="1"/>
</dbReference>
<proteinExistence type="predicted"/>
<dbReference type="InterPro" id="IPR035986">
    <property type="entry name" value="PKD_dom_sf"/>
</dbReference>
<comment type="caution">
    <text evidence="2">The sequence shown here is derived from an EMBL/GenBank/DDBJ whole genome shotgun (WGS) entry which is preliminary data.</text>
</comment>
<reference evidence="2" key="1">
    <citation type="submission" date="2023-07" db="EMBL/GenBank/DDBJ databases">
        <title>Genomic Encyclopedia of Type Strains, Phase IV (KMG-IV): sequencing the most valuable type-strain genomes for metagenomic binning, comparative biology and taxonomic classification.</title>
        <authorList>
            <person name="Goeker M."/>
        </authorList>
    </citation>
    <scope>NUCLEOTIDE SEQUENCE</scope>
    <source>
        <strain evidence="2">DSM 26174</strain>
    </source>
</reference>
<dbReference type="InterPro" id="IPR000601">
    <property type="entry name" value="PKD_dom"/>
</dbReference>
<dbReference type="Gene3D" id="2.60.40.10">
    <property type="entry name" value="Immunoglobulins"/>
    <property type="match status" value="1"/>
</dbReference>
<dbReference type="AlphaFoldDB" id="A0AAE4BUH3"/>
<keyword evidence="3" id="KW-1185">Reference proteome</keyword>
<dbReference type="InterPro" id="IPR013783">
    <property type="entry name" value="Ig-like_fold"/>
</dbReference>
<dbReference type="CDD" id="cd00146">
    <property type="entry name" value="PKD"/>
    <property type="match status" value="1"/>
</dbReference>
<evidence type="ECO:0000313" key="2">
    <source>
        <dbReference type="EMBL" id="MDR6241060.1"/>
    </source>
</evidence>
<dbReference type="PROSITE" id="PS50093">
    <property type="entry name" value="PKD"/>
    <property type="match status" value="1"/>
</dbReference>
<feature type="domain" description="PKD" evidence="1">
    <location>
        <begin position="64"/>
        <end position="101"/>
    </location>
</feature>
<evidence type="ECO:0000313" key="3">
    <source>
        <dbReference type="Proteomes" id="UP001185092"/>
    </source>
</evidence>
<gene>
    <name evidence="2" type="ORF">HNQ88_004136</name>
</gene>
<name>A0AAE4BUH3_9BACT</name>
<dbReference type="SUPFAM" id="SSF49299">
    <property type="entry name" value="PKD domain"/>
    <property type="match status" value="1"/>
</dbReference>